<evidence type="ECO:0000313" key="1">
    <source>
        <dbReference type="EMBL" id="CAB4618389.1"/>
    </source>
</evidence>
<proteinExistence type="predicted"/>
<organism evidence="1">
    <name type="scientific">freshwater metagenome</name>
    <dbReference type="NCBI Taxonomy" id="449393"/>
    <lineage>
        <taxon>unclassified sequences</taxon>
        <taxon>metagenomes</taxon>
        <taxon>ecological metagenomes</taxon>
    </lineage>
</organism>
<gene>
    <name evidence="1" type="ORF">UFOPK1874_00872</name>
</gene>
<accession>A0A6J6I3F4</accession>
<dbReference type="EMBL" id="CAEZUX010000100">
    <property type="protein sequence ID" value="CAB4618389.1"/>
    <property type="molecule type" value="Genomic_DNA"/>
</dbReference>
<protein>
    <submittedName>
        <fullName evidence="1">Unannotated protein</fullName>
    </submittedName>
</protein>
<name>A0A6J6I3F4_9ZZZZ</name>
<sequence length="164" mass="18196">MLASDSRLRDGTLQQFVATEQSLCPLLAPSRVSSSSSPSHQARFLLRDTAPAQLCRDASTTSCAVRSPGPAHVPKSVAYVRGHPKSFAVLACWVSAPLRAPHLRLSSRCRRQHWQARTWGCRYCVTTRSLRWSRLRSPLRRARGPAPPCVLREHGNARPGRGHL</sequence>
<reference evidence="1" key="1">
    <citation type="submission" date="2020-05" db="EMBL/GenBank/DDBJ databases">
        <authorList>
            <person name="Chiriac C."/>
            <person name="Salcher M."/>
            <person name="Ghai R."/>
            <person name="Kavagutti S V."/>
        </authorList>
    </citation>
    <scope>NUCLEOTIDE SEQUENCE</scope>
</reference>
<dbReference type="AlphaFoldDB" id="A0A6J6I3F4"/>